<accession>A0ABQ5UT82</accession>
<dbReference type="Pfam" id="PF13466">
    <property type="entry name" value="STAS_2"/>
    <property type="match status" value="1"/>
</dbReference>
<dbReference type="PROSITE" id="PS50801">
    <property type="entry name" value="STAS"/>
    <property type="match status" value="1"/>
</dbReference>
<evidence type="ECO:0000313" key="2">
    <source>
        <dbReference type="EMBL" id="GLQ17525.1"/>
    </source>
</evidence>
<comment type="caution">
    <text evidence="2">The sequence shown here is derived from an EMBL/GenBank/DDBJ whole genome shotgun (WGS) entry which is preliminary data.</text>
</comment>
<dbReference type="RefSeq" id="WP_284363731.1">
    <property type="nucleotide sequence ID" value="NZ_BSNI01000002.1"/>
</dbReference>
<evidence type="ECO:0000259" key="1">
    <source>
        <dbReference type="PROSITE" id="PS50801"/>
    </source>
</evidence>
<proteinExistence type="predicted"/>
<dbReference type="Gene3D" id="3.30.750.24">
    <property type="entry name" value="STAS domain"/>
    <property type="match status" value="1"/>
</dbReference>
<gene>
    <name evidence="2" type="ORF">GCM10007879_17740</name>
</gene>
<name>A0ABQ5UT82_9HYPH</name>
<organism evidence="2 3">
    <name type="scientific">Maritalea porphyrae</name>
    <dbReference type="NCBI Taxonomy" id="880732"/>
    <lineage>
        <taxon>Bacteria</taxon>
        <taxon>Pseudomonadati</taxon>
        <taxon>Pseudomonadota</taxon>
        <taxon>Alphaproteobacteria</taxon>
        <taxon>Hyphomicrobiales</taxon>
        <taxon>Devosiaceae</taxon>
        <taxon>Maritalea</taxon>
    </lineage>
</organism>
<keyword evidence="3" id="KW-1185">Reference proteome</keyword>
<dbReference type="EMBL" id="BSNI01000002">
    <property type="protein sequence ID" value="GLQ17525.1"/>
    <property type="molecule type" value="Genomic_DNA"/>
</dbReference>
<feature type="domain" description="STAS" evidence="1">
    <location>
        <begin position="9"/>
        <end position="96"/>
    </location>
</feature>
<sequence length="96" mass="10331">MADMQTKQIELPAIADIGAVDELREEMLEALNAGNLEINLAKVERVSTNALFMLLSAAKTASNHNYQLLLSAPSEHFSSALETLGLESAFAPLMKG</sequence>
<dbReference type="InterPro" id="IPR058548">
    <property type="entry name" value="MlaB-like_STAS"/>
</dbReference>
<dbReference type="InterPro" id="IPR002645">
    <property type="entry name" value="STAS_dom"/>
</dbReference>
<dbReference type="Proteomes" id="UP001161405">
    <property type="component" value="Unassembled WGS sequence"/>
</dbReference>
<protein>
    <recommendedName>
        <fullName evidence="1">STAS domain-containing protein</fullName>
    </recommendedName>
</protein>
<evidence type="ECO:0000313" key="3">
    <source>
        <dbReference type="Proteomes" id="UP001161405"/>
    </source>
</evidence>
<reference evidence="2" key="1">
    <citation type="journal article" date="2014" name="Int. J. Syst. Evol. Microbiol.">
        <title>Complete genome of a new Firmicutes species belonging to the dominant human colonic microbiota ('Ruminococcus bicirculans') reveals two chromosomes and a selective capacity to utilize plant glucans.</title>
        <authorList>
            <consortium name="NISC Comparative Sequencing Program"/>
            <person name="Wegmann U."/>
            <person name="Louis P."/>
            <person name="Goesmann A."/>
            <person name="Henrissat B."/>
            <person name="Duncan S.H."/>
            <person name="Flint H.J."/>
        </authorList>
    </citation>
    <scope>NUCLEOTIDE SEQUENCE</scope>
    <source>
        <strain evidence="2">NBRC 107169</strain>
    </source>
</reference>
<dbReference type="CDD" id="cd07043">
    <property type="entry name" value="STAS_anti-anti-sigma_factors"/>
    <property type="match status" value="1"/>
</dbReference>
<dbReference type="InterPro" id="IPR036513">
    <property type="entry name" value="STAS_dom_sf"/>
</dbReference>
<reference evidence="2" key="2">
    <citation type="submission" date="2023-01" db="EMBL/GenBank/DDBJ databases">
        <title>Draft genome sequence of Maritalea porphyrae strain NBRC 107169.</title>
        <authorList>
            <person name="Sun Q."/>
            <person name="Mori K."/>
        </authorList>
    </citation>
    <scope>NUCLEOTIDE SEQUENCE</scope>
    <source>
        <strain evidence="2">NBRC 107169</strain>
    </source>
</reference>
<dbReference type="SUPFAM" id="SSF52091">
    <property type="entry name" value="SpoIIaa-like"/>
    <property type="match status" value="1"/>
</dbReference>